<feature type="transmembrane region" description="Helical" evidence="7">
    <location>
        <begin position="459"/>
        <end position="480"/>
    </location>
</feature>
<feature type="transmembrane region" description="Helical" evidence="7">
    <location>
        <begin position="418"/>
        <end position="439"/>
    </location>
</feature>
<dbReference type="InterPro" id="IPR011701">
    <property type="entry name" value="MFS"/>
</dbReference>
<dbReference type="PRINTS" id="PR01036">
    <property type="entry name" value="TCRTETB"/>
</dbReference>
<evidence type="ECO:0000256" key="4">
    <source>
        <dbReference type="ARBA" id="ARBA00022692"/>
    </source>
</evidence>
<dbReference type="SUPFAM" id="SSF103473">
    <property type="entry name" value="MFS general substrate transporter"/>
    <property type="match status" value="2"/>
</dbReference>
<evidence type="ECO:0000259" key="8">
    <source>
        <dbReference type="PROSITE" id="PS50850"/>
    </source>
</evidence>
<dbReference type="Pfam" id="PF07690">
    <property type="entry name" value="MFS_1"/>
    <property type="match status" value="1"/>
</dbReference>
<dbReference type="PROSITE" id="PS00216">
    <property type="entry name" value="SUGAR_TRANSPORT_1"/>
    <property type="match status" value="1"/>
</dbReference>
<proteinExistence type="predicted"/>
<keyword evidence="6 7" id="KW-0472">Membrane</keyword>
<organism evidence="9">
    <name type="scientific">marine metagenome</name>
    <dbReference type="NCBI Taxonomy" id="408172"/>
    <lineage>
        <taxon>unclassified sequences</taxon>
        <taxon>metagenomes</taxon>
        <taxon>ecological metagenomes</taxon>
    </lineage>
</organism>
<feature type="transmembrane region" description="Helical" evidence="7">
    <location>
        <begin position="145"/>
        <end position="164"/>
    </location>
</feature>
<dbReference type="AlphaFoldDB" id="A0A381WTG9"/>
<evidence type="ECO:0000256" key="3">
    <source>
        <dbReference type="ARBA" id="ARBA00022475"/>
    </source>
</evidence>
<dbReference type="CDD" id="cd17321">
    <property type="entry name" value="MFS_MMR_MDR_like"/>
    <property type="match status" value="1"/>
</dbReference>
<accession>A0A381WTG9</accession>
<dbReference type="Gene3D" id="1.20.1720.10">
    <property type="entry name" value="Multidrug resistance protein D"/>
    <property type="match status" value="1"/>
</dbReference>
<feature type="transmembrane region" description="Helical" evidence="7">
    <location>
        <begin position="21"/>
        <end position="46"/>
    </location>
</feature>
<dbReference type="InterPro" id="IPR020846">
    <property type="entry name" value="MFS_dom"/>
</dbReference>
<dbReference type="Gene3D" id="1.20.1250.20">
    <property type="entry name" value="MFS general substrate transporter like domains"/>
    <property type="match status" value="1"/>
</dbReference>
<evidence type="ECO:0000313" key="9">
    <source>
        <dbReference type="EMBL" id="SVA55652.1"/>
    </source>
</evidence>
<evidence type="ECO:0000256" key="7">
    <source>
        <dbReference type="SAM" id="Phobius"/>
    </source>
</evidence>
<feature type="transmembrane region" description="Helical" evidence="7">
    <location>
        <begin position="237"/>
        <end position="259"/>
    </location>
</feature>
<dbReference type="PANTHER" id="PTHR42718:SF46">
    <property type="entry name" value="BLR6921 PROTEIN"/>
    <property type="match status" value="1"/>
</dbReference>
<gene>
    <name evidence="9" type="ORF">METZ01_LOCUS108506</name>
</gene>
<protein>
    <recommendedName>
        <fullName evidence="8">Major facilitator superfamily (MFS) profile domain-containing protein</fullName>
    </recommendedName>
</protein>
<comment type="subcellular location">
    <subcellularLocation>
        <location evidence="1">Cell membrane</location>
        <topology evidence="1">Multi-pass membrane protein</topology>
    </subcellularLocation>
</comment>
<feature type="domain" description="Major facilitator superfamily (MFS) profile" evidence="8">
    <location>
        <begin position="21"/>
        <end position="486"/>
    </location>
</feature>
<evidence type="ECO:0000256" key="5">
    <source>
        <dbReference type="ARBA" id="ARBA00022989"/>
    </source>
</evidence>
<dbReference type="PANTHER" id="PTHR42718">
    <property type="entry name" value="MAJOR FACILITATOR SUPERFAMILY MULTIDRUG TRANSPORTER MFSC"/>
    <property type="match status" value="1"/>
</dbReference>
<keyword evidence="4 7" id="KW-0812">Transmembrane</keyword>
<feature type="transmembrane region" description="Helical" evidence="7">
    <location>
        <begin position="309"/>
        <end position="331"/>
    </location>
</feature>
<feature type="transmembrane region" description="Helical" evidence="7">
    <location>
        <begin position="176"/>
        <end position="197"/>
    </location>
</feature>
<keyword evidence="5 7" id="KW-1133">Transmembrane helix</keyword>
<feature type="transmembrane region" description="Helical" evidence="7">
    <location>
        <begin position="343"/>
        <end position="362"/>
    </location>
</feature>
<evidence type="ECO:0000256" key="2">
    <source>
        <dbReference type="ARBA" id="ARBA00022448"/>
    </source>
</evidence>
<dbReference type="EMBL" id="UINC01012793">
    <property type="protein sequence ID" value="SVA55652.1"/>
    <property type="molecule type" value="Genomic_DNA"/>
</dbReference>
<evidence type="ECO:0000256" key="6">
    <source>
        <dbReference type="ARBA" id="ARBA00023136"/>
    </source>
</evidence>
<feature type="transmembrane region" description="Helical" evidence="7">
    <location>
        <begin position="87"/>
        <end position="110"/>
    </location>
</feature>
<feature type="transmembrane region" description="Helical" evidence="7">
    <location>
        <begin position="209"/>
        <end position="231"/>
    </location>
</feature>
<feature type="transmembrane region" description="Helical" evidence="7">
    <location>
        <begin position="280"/>
        <end position="303"/>
    </location>
</feature>
<feature type="non-terminal residue" evidence="9">
    <location>
        <position position="1"/>
    </location>
</feature>
<dbReference type="GO" id="GO:0005886">
    <property type="term" value="C:plasma membrane"/>
    <property type="evidence" value="ECO:0007669"/>
    <property type="project" value="UniProtKB-SubCell"/>
</dbReference>
<dbReference type="InterPro" id="IPR036259">
    <property type="entry name" value="MFS_trans_sf"/>
</dbReference>
<sequence length="490" mass="51921">VSRISSVYKNVNGLIDYKWRVLFAVSIGLFTSVFDHGSLSVALPSIADHFHTDLPTTQWVVIGYGLTIAALLLPMGRLSDLLGRKRVYVVGFIIFILGGLLAGSSGHVYQLIGSKLVQGAGSAMTQGTSMAMVIAAFGEHDRGKALGLTMSVVGAGAVVGPAIGGFLVDYLGWQSVLYTTAGLGLLSLLAAIVILDPVRSGGGEHQNDVFDWVGAALSAIALVSLLLAMTLGSRINWVSPVVFVALFWFIGSLAFFVWWELRIPSPLLDIRLFKIKQFSTGVVASLLSFLGTQPVRFMIPFYLQFVLGYSPAAIGWIIVPGAFCMVIAGPVSGRLSDRYGWRIFNVGGLLVTAVGLFLLGTLNTNSTLVLVMSGMIIQTLGSGTFWPPNNSSVLSVVGQEKYGVVASFMNLVRNSGNVIGIAISTAIVTATMGAMGHPPTLAAIDETSGLALLGSFSTGLRYTFLVCALFVLVGAVLSAFKQEPREITEN</sequence>
<dbReference type="GO" id="GO:0022857">
    <property type="term" value="F:transmembrane transporter activity"/>
    <property type="evidence" value="ECO:0007669"/>
    <property type="project" value="InterPro"/>
</dbReference>
<keyword evidence="3" id="KW-1003">Cell membrane</keyword>
<dbReference type="PROSITE" id="PS50850">
    <property type="entry name" value="MFS"/>
    <property type="match status" value="1"/>
</dbReference>
<keyword evidence="2" id="KW-0813">Transport</keyword>
<evidence type="ECO:0000256" key="1">
    <source>
        <dbReference type="ARBA" id="ARBA00004651"/>
    </source>
</evidence>
<feature type="transmembrane region" description="Helical" evidence="7">
    <location>
        <begin position="58"/>
        <end position="75"/>
    </location>
</feature>
<dbReference type="InterPro" id="IPR005829">
    <property type="entry name" value="Sugar_transporter_CS"/>
</dbReference>
<reference evidence="9" key="1">
    <citation type="submission" date="2018-05" db="EMBL/GenBank/DDBJ databases">
        <authorList>
            <person name="Lanie J.A."/>
            <person name="Ng W.-L."/>
            <person name="Kazmierczak K.M."/>
            <person name="Andrzejewski T.M."/>
            <person name="Davidsen T.M."/>
            <person name="Wayne K.J."/>
            <person name="Tettelin H."/>
            <person name="Glass J.I."/>
            <person name="Rusch D."/>
            <person name="Podicherti R."/>
            <person name="Tsui H.-C.T."/>
            <person name="Winkler M.E."/>
        </authorList>
    </citation>
    <scope>NUCLEOTIDE SEQUENCE</scope>
</reference>
<name>A0A381WTG9_9ZZZZ</name>